<keyword evidence="3 5" id="KW-0808">Transferase</keyword>
<sequence length="313" mass="34741">MKTCRILFMGTPDIAVSMLNRIIADGYDVIGVVTQPDKQAGRKKELKMPEVKQRAIEANIPVYQPIKIKDAVDELMQLDIDLIVTCAYGQFIPSKLLEYPTYGSINVHASLLPKLRGGAPIHKAIINGDKQTGMSIMRMVKAMDAGPVMAQCVVDIDEMDTTGILYDKLAKAGAKLLSESIPKLIDGTAEFGEQDESQASFAYTISKEEEWIDFDQDVQRVYNHIRGLIPNPTGYALLDGKKVKFHKVRMRKDDKVHTPGEIEGMIENGYAISAQNGYILVDEIQMEGKAKTDAKSFYNGSGKQLIHKIFNGK</sequence>
<dbReference type="PANTHER" id="PTHR11138:SF5">
    <property type="entry name" value="METHIONYL-TRNA FORMYLTRANSFERASE, MITOCHONDRIAL"/>
    <property type="match status" value="1"/>
</dbReference>
<dbReference type="RefSeq" id="WP_207732775.1">
    <property type="nucleotide sequence ID" value="NZ_JAKVPQ010000005.1"/>
</dbReference>
<keyword evidence="9" id="KW-1185">Reference proteome</keyword>
<feature type="domain" description="Formyl transferase C-terminal" evidence="7">
    <location>
        <begin position="205"/>
        <end position="301"/>
    </location>
</feature>
<comment type="function">
    <text evidence="5">Attaches a formyl group to the free amino group of methionyl-tRNA(fMet). The formyl group appears to play a dual role in the initiator identity of N-formylmethionyl-tRNA by promoting its recognition by IF2 and preventing the misappropriation of this tRNA by the elongation apparatus.</text>
</comment>
<dbReference type="HAMAP" id="MF_00182">
    <property type="entry name" value="Formyl_trans"/>
    <property type="match status" value="1"/>
</dbReference>
<name>A0ABS9R5T0_9FIRM</name>
<evidence type="ECO:0000256" key="3">
    <source>
        <dbReference type="ARBA" id="ARBA00022679"/>
    </source>
</evidence>
<dbReference type="PANTHER" id="PTHR11138">
    <property type="entry name" value="METHIONYL-TRNA FORMYLTRANSFERASE"/>
    <property type="match status" value="1"/>
</dbReference>
<comment type="similarity">
    <text evidence="1 5">Belongs to the Fmt family.</text>
</comment>
<evidence type="ECO:0000313" key="9">
    <source>
        <dbReference type="Proteomes" id="UP001202402"/>
    </source>
</evidence>
<proteinExistence type="inferred from homology"/>
<dbReference type="NCBIfam" id="TIGR00460">
    <property type="entry name" value="fmt"/>
    <property type="match status" value="1"/>
</dbReference>
<dbReference type="InterPro" id="IPR005794">
    <property type="entry name" value="Fmt"/>
</dbReference>
<gene>
    <name evidence="5 8" type="primary">fmt</name>
    <name evidence="8" type="ORF">LQE99_07735</name>
</gene>
<dbReference type="InterPro" id="IPR002376">
    <property type="entry name" value="Formyl_transf_N"/>
</dbReference>
<feature type="domain" description="Formyl transferase N-terminal" evidence="6">
    <location>
        <begin position="5"/>
        <end position="180"/>
    </location>
</feature>
<dbReference type="SUPFAM" id="SSF50486">
    <property type="entry name" value="FMT C-terminal domain-like"/>
    <property type="match status" value="1"/>
</dbReference>
<dbReference type="InterPro" id="IPR011034">
    <property type="entry name" value="Formyl_transferase-like_C_sf"/>
</dbReference>
<dbReference type="Pfam" id="PF02911">
    <property type="entry name" value="Formyl_trans_C"/>
    <property type="match status" value="1"/>
</dbReference>
<dbReference type="CDD" id="cd08704">
    <property type="entry name" value="Met_tRNA_FMT_C"/>
    <property type="match status" value="1"/>
</dbReference>
<comment type="catalytic activity">
    <reaction evidence="5">
        <text>L-methionyl-tRNA(fMet) + (6R)-10-formyltetrahydrofolate = N-formyl-L-methionyl-tRNA(fMet) + (6S)-5,6,7,8-tetrahydrofolate + H(+)</text>
        <dbReference type="Rhea" id="RHEA:24380"/>
        <dbReference type="Rhea" id="RHEA-COMP:9952"/>
        <dbReference type="Rhea" id="RHEA-COMP:9953"/>
        <dbReference type="ChEBI" id="CHEBI:15378"/>
        <dbReference type="ChEBI" id="CHEBI:57453"/>
        <dbReference type="ChEBI" id="CHEBI:78530"/>
        <dbReference type="ChEBI" id="CHEBI:78844"/>
        <dbReference type="ChEBI" id="CHEBI:195366"/>
        <dbReference type="EC" id="2.1.2.9"/>
    </reaction>
</comment>
<dbReference type="EC" id="2.1.2.9" evidence="2 5"/>
<evidence type="ECO:0000313" key="8">
    <source>
        <dbReference type="EMBL" id="MCH4285018.1"/>
    </source>
</evidence>
<evidence type="ECO:0000256" key="1">
    <source>
        <dbReference type="ARBA" id="ARBA00010699"/>
    </source>
</evidence>
<dbReference type="SUPFAM" id="SSF53328">
    <property type="entry name" value="Formyltransferase"/>
    <property type="match status" value="1"/>
</dbReference>
<dbReference type="InterPro" id="IPR036477">
    <property type="entry name" value="Formyl_transf_N_sf"/>
</dbReference>
<evidence type="ECO:0000259" key="7">
    <source>
        <dbReference type="Pfam" id="PF02911"/>
    </source>
</evidence>
<dbReference type="InterPro" id="IPR041711">
    <property type="entry name" value="Met-tRNA-FMT_N"/>
</dbReference>
<dbReference type="Pfam" id="PF00551">
    <property type="entry name" value="Formyl_trans_N"/>
    <property type="match status" value="1"/>
</dbReference>
<comment type="caution">
    <text evidence="8">The sequence shown here is derived from an EMBL/GenBank/DDBJ whole genome shotgun (WGS) entry which is preliminary data.</text>
</comment>
<protein>
    <recommendedName>
        <fullName evidence="2 5">Methionyl-tRNA formyltransferase</fullName>
        <ecNumber evidence="2 5">2.1.2.9</ecNumber>
    </recommendedName>
</protein>
<dbReference type="Proteomes" id="UP001202402">
    <property type="component" value="Unassembled WGS sequence"/>
</dbReference>
<evidence type="ECO:0000256" key="5">
    <source>
        <dbReference type="HAMAP-Rule" id="MF_00182"/>
    </source>
</evidence>
<dbReference type="CDD" id="cd08646">
    <property type="entry name" value="FMT_core_Met-tRNA-FMT_N"/>
    <property type="match status" value="1"/>
</dbReference>
<organism evidence="8 9">
    <name type="scientific">Amedibacillus hominis</name>
    <dbReference type="NCBI Taxonomy" id="2897776"/>
    <lineage>
        <taxon>Bacteria</taxon>
        <taxon>Bacillati</taxon>
        <taxon>Bacillota</taxon>
        <taxon>Erysipelotrichia</taxon>
        <taxon>Erysipelotrichales</taxon>
        <taxon>Erysipelotrichaceae</taxon>
        <taxon>Amedibacillus</taxon>
    </lineage>
</organism>
<reference evidence="8 9" key="1">
    <citation type="submission" date="2022-02" db="EMBL/GenBank/DDBJ databases">
        <title>Genome of Erysipelotrichaceae sp. nov. NSJ-176 isolated from human feces.</title>
        <authorList>
            <person name="Abdugheni R."/>
        </authorList>
    </citation>
    <scope>NUCLEOTIDE SEQUENCE [LARGE SCALE GENOMIC DNA]</scope>
    <source>
        <strain evidence="8 9">NSJ-176</strain>
    </source>
</reference>
<dbReference type="InterPro" id="IPR005793">
    <property type="entry name" value="Formyl_trans_C"/>
</dbReference>
<dbReference type="InterPro" id="IPR044135">
    <property type="entry name" value="Met-tRNA-FMT_C"/>
</dbReference>
<dbReference type="EMBL" id="JAKVPQ010000005">
    <property type="protein sequence ID" value="MCH4285018.1"/>
    <property type="molecule type" value="Genomic_DNA"/>
</dbReference>
<accession>A0ABS9R5T0</accession>
<dbReference type="GO" id="GO:0004479">
    <property type="term" value="F:methionyl-tRNA formyltransferase activity"/>
    <property type="evidence" value="ECO:0007669"/>
    <property type="project" value="UniProtKB-EC"/>
</dbReference>
<evidence type="ECO:0000256" key="2">
    <source>
        <dbReference type="ARBA" id="ARBA00012261"/>
    </source>
</evidence>
<evidence type="ECO:0000259" key="6">
    <source>
        <dbReference type="Pfam" id="PF00551"/>
    </source>
</evidence>
<feature type="binding site" evidence="5">
    <location>
        <begin position="110"/>
        <end position="113"/>
    </location>
    <ligand>
        <name>(6S)-5,6,7,8-tetrahydrofolate</name>
        <dbReference type="ChEBI" id="CHEBI:57453"/>
    </ligand>
</feature>
<evidence type="ECO:0000256" key="4">
    <source>
        <dbReference type="ARBA" id="ARBA00022917"/>
    </source>
</evidence>
<dbReference type="Gene3D" id="3.40.50.12230">
    <property type="match status" value="1"/>
</dbReference>
<keyword evidence="4 5" id="KW-0648">Protein biosynthesis</keyword>